<accession>A0A7W3JLD6</accession>
<dbReference type="CDD" id="cd03214">
    <property type="entry name" value="ABC_Iron-Siderophores_B12_Hemin"/>
    <property type="match status" value="1"/>
</dbReference>
<feature type="domain" description="ABC transporter" evidence="5">
    <location>
        <begin position="10"/>
        <end position="247"/>
    </location>
</feature>
<evidence type="ECO:0000259" key="5">
    <source>
        <dbReference type="PROSITE" id="PS50893"/>
    </source>
</evidence>
<dbReference type="FunFam" id="3.40.50.300:FF:000134">
    <property type="entry name" value="Iron-enterobactin ABC transporter ATP-binding protein"/>
    <property type="match status" value="1"/>
</dbReference>
<dbReference type="InterPro" id="IPR003593">
    <property type="entry name" value="AAA+_ATPase"/>
</dbReference>
<dbReference type="InterPro" id="IPR027417">
    <property type="entry name" value="P-loop_NTPase"/>
</dbReference>
<keyword evidence="4" id="KW-1278">Translocase</keyword>
<keyword evidence="2" id="KW-0547">Nucleotide-binding</keyword>
<evidence type="ECO:0000313" key="7">
    <source>
        <dbReference type="Proteomes" id="UP000526083"/>
    </source>
</evidence>
<evidence type="ECO:0000256" key="3">
    <source>
        <dbReference type="ARBA" id="ARBA00022840"/>
    </source>
</evidence>
<sequence length="268" mass="28667">MRTDATTLAFEVRAVGYRIGAATILDDVSLDVPYGRVLALVGPNGAGKSSLLSVLTADISPSSGEVLLDGKSLAQHHITELARTRAVLLQSNQVSFAFSAYDVVEMGRAPWIGAHVDDGQAGDDDAIIAESMLRTDVQHLAHRPFSSLSGGERARVSLARVLAQDTRIVLLDEPTAALDLRHQEDVLRIARQLAESRRAVVVVLHDLSLAAAYADEVAMIDAGRLVAHGAPADVFTEERIAEVYGTAVRVISDVDTGRPIVLPRRSAH</sequence>
<protein>
    <submittedName>
        <fullName evidence="6">Iron complex transport system ATP-binding protein</fullName>
    </submittedName>
</protein>
<gene>
    <name evidence="6" type="ORF">FHX48_000020</name>
</gene>
<organism evidence="6 7">
    <name type="scientific">Microbacterium halimionae</name>
    <dbReference type="NCBI Taxonomy" id="1526413"/>
    <lineage>
        <taxon>Bacteria</taxon>
        <taxon>Bacillati</taxon>
        <taxon>Actinomycetota</taxon>
        <taxon>Actinomycetes</taxon>
        <taxon>Micrococcales</taxon>
        <taxon>Microbacteriaceae</taxon>
        <taxon>Microbacterium</taxon>
    </lineage>
</organism>
<dbReference type="PANTHER" id="PTHR42794:SF1">
    <property type="entry name" value="HEMIN IMPORT ATP-BINDING PROTEIN HMUV"/>
    <property type="match status" value="1"/>
</dbReference>
<dbReference type="InterPro" id="IPR017871">
    <property type="entry name" value="ABC_transporter-like_CS"/>
</dbReference>
<dbReference type="PANTHER" id="PTHR42794">
    <property type="entry name" value="HEMIN IMPORT ATP-BINDING PROTEIN HMUV"/>
    <property type="match status" value="1"/>
</dbReference>
<dbReference type="PROSITE" id="PS50893">
    <property type="entry name" value="ABC_TRANSPORTER_2"/>
    <property type="match status" value="1"/>
</dbReference>
<dbReference type="PROSITE" id="PS00211">
    <property type="entry name" value="ABC_TRANSPORTER_1"/>
    <property type="match status" value="1"/>
</dbReference>
<keyword evidence="7" id="KW-1185">Reference proteome</keyword>
<comment type="caution">
    <text evidence="6">The sequence shown here is derived from an EMBL/GenBank/DDBJ whole genome shotgun (WGS) entry which is preliminary data.</text>
</comment>
<keyword evidence="1" id="KW-0813">Transport</keyword>
<dbReference type="Pfam" id="PF00005">
    <property type="entry name" value="ABC_tran"/>
    <property type="match status" value="1"/>
</dbReference>
<name>A0A7W3JLD6_9MICO</name>
<dbReference type="NCBIfam" id="NF010068">
    <property type="entry name" value="PRK13548.1"/>
    <property type="match status" value="1"/>
</dbReference>
<keyword evidence="3 6" id="KW-0067">ATP-binding</keyword>
<evidence type="ECO:0000256" key="4">
    <source>
        <dbReference type="ARBA" id="ARBA00022967"/>
    </source>
</evidence>
<dbReference type="GO" id="GO:0016887">
    <property type="term" value="F:ATP hydrolysis activity"/>
    <property type="evidence" value="ECO:0007669"/>
    <property type="project" value="InterPro"/>
</dbReference>
<dbReference type="InterPro" id="IPR003439">
    <property type="entry name" value="ABC_transporter-like_ATP-bd"/>
</dbReference>
<dbReference type="Proteomes" id="UP000526083">
    <property type="component" value="Unassembled WGS sequence"/>
</dbReference>
<dbReference type="GO" id="GO:0005524">
    <property type="term" value="F:ATP binding"/>
    <property type="evidence" value="ECO:0007669"/>
    <property type="project" value="UniProtKB-KW"/>
</dbReference>
<dbReference type="SMART" id="SM00382">
    <property type="entry name" value="AAA"/>
    <property type="match status" value="1"/>
</dbReference>
<dbReference type="RefSeq" id="WP_167044779.1">
    <property type="nucleotide sequence ID" value="NZ_JAAOZB010000001.1"/>
</dbReference>
<proteinExistence type="predicted"/>
<evidence type="ECO:0000256" key="1">
    <source>
        <dbReference type="ARBA" id="ARBA00022448"/>
    </source>
</evidence>
<dbReference type="Gene3D" id="3.40.50.300">
    <property type="entry name" value="P-loop containing nucleotide triphosphate hydrolases"/>
    <property type="match status" value="1"/>
</dbReference>
<evidence type="ECO:0000313" key="6">
    <source>
        <dbReference type="EMBL" id="MBA8814968.1"/>
    </source>
</evidence>
<dbReference type="EMBL" id="JACGWY010000001">
    <property type="protein sequence ID" value="MBA8814968.1"/>
    <property type="molecule type" value="Genomic_DNA"/>
</dbReference>
<reference evidence="6 7" key="1">
    <citation type="submission" date="2020-07" db="EMBL/GenBank/DDBJ databases">
        <title>Sequencing the genomes of 1000 actinobacteria strains.</title>
        <authorList>
            <person name="Klenk H.-P."/>
        </authorList>
    </citation>
    <scope>NUCLEOTIDE SEQUENCE [LARGE SCALE GENOMIC DNA]</scope>
    <source>
        <strain evidence="6 7">DSM 27576</strain>
    </source>
</reference>
<dbReference type="AlphaFoldDB" id="A0A7W3JLD6"/>
<evidence type="ECO:0000256" key="2">
    <source>
        <dbReference type="ARBA" id="ARBA00022741"/>
    </source>
</evidence>
<dbReference type="SUPFAM" id="SSF52540">
    <property type="entry name" value="P-loop containing nucleoside triphosphate hydrolases"/>
    <property type="match status" value="1"/>
</dbReference>